<keyword evidence="3" id="KW-1185">Reference proteome</keyword>
<feature type="region of interest" description="Disordered" evidence="1">
    <location>
        <begin position="470"/>
        <end position="491"/>
    </location>
</feature>
<evidence type="ECO:0000256" key="1">
    <source>
        <dbReference type="SAM" id="MobiDB-lite"/>
    </source>
</evidence>
<feature type="region of interest" description="Disordered" evidence="1">
    <location>
        <begin position="137"/>
        <end position="213"/>
    </location>
</feature>
<name>A0AA40C637_9PEZI</name>
<organism evidence="2 3">
    <name type="scientific">Immersiella caudata</name>
    <dbReference type="NCBI Taxonomy" id="314043"/>
    <lineage>
        <taxon>Eukaryota</taxon>
        <taxon>Fungi</taxon>
        <taxon>Dikarya</taxon>
        <taxon>Ascomycota</taxon>
        <taxon>Pezizomycotina</taxon>
        <taxon>Sordariomycetes</taxon>
        <taxon>Sordariomycetidae</taxon>
        <taxon>Sordariales</taxon>
        <taxon>Lasiosphaeriaceae</taxon>
        <taxon>Immersiella</taxon>
    </lineage>
</organism>
<dbReference type="Proteomes" id="UP001175000">
    <property type="component" value="Unassembled WGS sequence"/>
</dbReference>
<reference evidence="2" key="1">
    <citation type="submission" date="2023-06" db="EMBL/GenBank/DDBJ databases">
        <title>Genome-scale phylogeny and comparative genomics of the fungal order Sordariales.</title>
        <authorList>
            <consortium name="Lawrence Berkeley National Laboratory"/>
            <person name="Hensen N."/>
            <person name="Bonometti L."/>
            <person name="Westerberg I."/>
            <person name="Brannstrom I.O."/>
            <person name="Guillou S."/>
            <person name="Cros-Aarteil S."/>
            <person name="Calhoun S."/>
            <person name="Haridas S."/>
            <person name="Kuo A."/>
            <person name="Mondo S."/>
            <person name="Pangilinan J."/>
            <person name="Riley R."/>
            <person name="Labutti K."/>
            <person name="Andreopoulos B."/>
            <person name="Lipzen A."/>
            <person name="Chen C."/>
            <person name="Yanf M."/>
            <person name="Daum C."/>
            <person name="Ng V."/>
            <person name="Clum A."/>
            <person name="Steindorff A."/>
            <person name="Ohm R."/>
            <person name="Martin F."/>
            <person name="Silar P."/>
            <person name="Natvig D."/>
            <person name="Lalanne C."/>
            <person name="Gautier V."/>
            <person name="Ament-Velasquez S.L."/>
            <person name="Kruys A."/>
            <person name="Hutchinson M.I."/>
            <person name="Powell A.J."/>
            <person name="Barry K."/>
            <person name="Miller A.N."/>
            <person name="Grigoriev I.V."/>
            <person name="Debuchy R."/>
            <person name="Gladieux P."/>
            <person name="Thoren M.H."/>
            <person name="Johannesson H."/>
        </authorList>
    </citation>
    <scope>NUCLEOTIDE SEQUENCE</scope>
    <source>
        <strain evidence="2">CBS 606.72</strain>
    </source>
</reference>
<dbReference type="AlphaFoldDB" id="A0AA40C637"/>
<evidence type="ECO:0000313" key="2">
    <source>
        <dbReference type="EMBL" id="KAK0626557.1"/>
    </source>
</evidence>
<gene>
    <name evidence="2" type="ORF">B0T14DRAFT_551769</name>
</gene>
<comment type="caution">
    <text evidence="2">The sequence shown here is derived from an EMBL/GenBank/DDBJ whole genome shotgun (WGS) entry which is preliminary data.</text>
</comment>
<sequence length="623" mass="70315">MAVPNPDPSAEMAMKQQKQPLVAHSQVGGSFGPAANSHNRPGILGFKHTKAYLGVEKWLGGLGSATSTAAQEQDDDVVITRVTKRHPPAAVLDTSIERPGMRTTSWGGNRDEDVKEIAPPRQFFGRKRDVSAAVHVDENDNQGPPRVPMPPAKKPKTSHNRPIPTTLRRPERGDQQLRLLQQAAERQQEAQAERAIQQVGPAPQQPERQALQVRAKQAVAKTSQTTSTLPVDFFFKSFPVNLRNEIYRHLLVSQMPISVMGLWTESTRGTTRRGRRGGRNRPADEETETFIDARILGVCKQAHEEGARVLYSENTFLYKLRDVNILTAWNKCRRGANTAGSINFVKYGHLFRYMSLELENNRKEAPYEQLMALALKSLVNGSEVKLIRRKASHTPSCTEQIRLHTLTITISPEWNDASSSSQDGGKSTDSTFDRSLSIVKFFGDGHDVMMALRAINTSFIRINLHVQRIQDEDDEDAEEEEDDDETTRHLETTIDLRYHPSHLASRRKHGLAGDLLLEDPIIQEQREALGMAAENALSSLRKRIVGACTATDEAVEKGWWEDHEVAEDRRREHRLRLARMFEGGGEEPYVEEHRICLMTFNREKVRAYVAYRNYLTGVDKDEE</sequence>
<accession>A0AA40C637</accession>
<proteinExistence type="predicted"/>
<evidence type="ECO:0000313" key="3">
    <source>
        <dbReference type="Proteomes" id="UP001175000"/>
    </source>
</evidence>
<feature type="region of interest" description="Disordered" evidence="1">
    <location>
        <begin position="1"/>
        <end position="21"/>
    </location>
</feature>
<protein>
    <submittedName>
        <fullName evidence="2">Uncharacterized protein</fullName>
    </submittedName>
</protein>
<dbReference type="EMBL" id="JAULSU010000002">
    <property type="protein sequence ID" value="KAK0626557.1"/>
    <property type="molecule type" value="Genomic_DNA"/>
</dbReference>
<feature type="compositionally biased region" description="Acidic residues" evidence="1">
    <location>
        <begin position="471"/>
        <end position="485"/>
    </location>
</feature>
<feature type="compositionally biased region" description="Low complexity" evidence="1">
    <location>
        <begin position="176"/>
        <end position="185"/>
    </location>
</feature>